<evidence type="ECO:0000256" key="1">
    <source>
        <dbReference type="ARBA" id="ARBA00009179"/>
    </source>
</evidence>
<dbReference type="Pfam" id="PF22694">
    <property type="entry name" value="CtpB_N-like"/>
    <property type="match status" value="1"/>
</dbReference>
<evidence type="ECO:0000259" key="5">
    <source>
        <dbReference type="PROSITE" id="PS50106"/>
    </source>
</evidence>
<dbReference type="InterPro" id="IPR004447">
    <property type="entry name" value="Peptidase_S41A"/>
</dbReference>
<organism evidence="6">
    <name type="scientific">marine metagenome</name>
    <dbReference type="NCBI Taxonomy" id="408172"/>
    <lineage>
        <taxon>unclassified sequences</taxon>
        <taxon>metagenomes</taxon>
        <taxon>ecological metagenomes</taxon>
    </lineage>
</organism>
<evidence type="ECO:0000256" key="3">
    <source>
        <dbReference type="ARBA" id="ARBA00022801"/>
    </source>
</evidence>
<dbReference type="InterPro" id="IPR001478">
    <property type="entry name" value="PDZ"/>
</dbReference>
<keyword evidence="2" id="KW-0645">Protease</keyword>
<proteinExistence type="inferred from homology"/>
<dbReference type="SUPFAM" id="SSF52096">
    <property type="entry name" value="ClpP/crotonase"/>
    <property type="match status" value="1"/>
</dbReference>
<dbReference type="FunFam" id="2.30.42.10:FF:000063">
    <property type="entry name" value="Peptidase, S41 family"/>
    <property type="match status" value="1"/>
</dbReference>
<sequence>MPLSRFIASFACAVVTLIAPLPVQASNADKDLYGDINDSWERFGAVYGRVVEHYYQDVDHEQIMRSAIDGLLRDLDPYSQFFDAEGLRQLLQDTSGQFAGLGITVGLKDHYPVIIAPIENTPASRAGLLPGDLIVGIEGRDTFDLGLEQIVNRLRGEPESTVHITISRRGVENDWDVAITRELITIRSVAASGQVSPGVGYVSMRQTRFSEETSEEVAQAIRQLREDGIHSLILDLRGNPGGLLSQATEVADLFLEKGAPIVSVRERDHDRAEIKISQRSPLFGDLPLIVLIDGGSASAAEIVAGALQDNDRALLVGTRSFGKGSVQTIFDLRDLGQAALKLTTALYYTPSGRSIHRQSLTVSPGALLQVPA</sequence>
<evidence type="ECO:0000313" key="6">
    <source>
        <dbReference type="EMBL" id="SVB51189.1"/>
    </source>
</evidence>
<accession>A0A382ELB6</accession>
<dbReference type="PROSITE" id="PS50106">
    <property type="entry name" value="PDZ"/>
    <property type="match status" value="1"/>
</dbReference>
<comment type="similarity">
    <text evidence="1">Belongs to the peptidase S41A family.</text>
</comment>
<dbReference type="GO" id="GO:0004175">
    <property type="term" value="F:endopeptidase activity"/>
    <property type="evidence" value="ECO:0007669"/>
    <property type="project" value="TreeGrafter"/>
</dbReference>
<evidence type="ECO:0000256" key="2">
    <source>
        <dbReference type="ARBA" id="ARBA00022670"/>
    </source>
</evidence>
<dbReference type="EMBL" id="UINC01044993">
    <property type="protein sequence ID" value="SVB51189.1"/>
    <property type="molecule type" value="Genomic_DNA"/>
</dbReference>
<dbReference type="SMART" id="SM00245">
    <property type="entry name" value="TSPc"/>
    <property type="match status" value="1"/>
</dbReference>
<dbReference type="InterPro" id="IPR005151">
    <property type="entry name" value="Tail-specific_protease"/>
</dbReference>
<dbReference type="Gene3D" id="3.90.226.10">
    <property type="entry name" value="2-enoyl-CoA Hydratase, Chain A, domain 1"/>
    <property type="match status" value="1"/>
</dbReference>
<gene>
    <name evidence="6" type="ORF">METZ01_LOCUS204043</name>
</gene>
<dbReference type="InterPro" id="IPR055210">
    <property type="entry name" value="CtpA/B_N"/>
</dbReference>
<dbReference type="Pfam" id="PF03572">
    <property type="entry name" value="Peptidase_S41"/>
    <property type="match status" value="1"/>
</dbReference>
<dbReference type="GO" id="GO:0007165">
    <property type="term" value="P:signal transduction"/>
    <property type="evidence" value="ECO:0007669"/>
    <property type="project" value="TreeGrafter"/>
</dbReference>
<dbReference type="Gene3D" id="3.30.750.44">
    <property type="match status" value="1"/>
</dbReference>
<dbReference type="CDD" id="cd06782">
    <property type="entry name" value="cpPDZ_CPP-like"/>
    <property type="match status" value="1"/>
</dbReference>
<dbReference type="Pfam" id="PF17820">
    <property type="entry name" value="PDZ_6"/>
    <property type="match status" value="1"/>
</dbReference>
<dbReference type="PANTHER" id="PTHR32060">
    <property type="entry name" value="TAIL-SPECIFIC PROTEASE"/>
    <property type="match status" value="1"/>
</dbReference>
<dbReference type="NCBIfam" id="TIGR00225">
    <property type="entry name" value="prc"/>
    <property type="match status" value="1"/>
</dbReference>
<dbReference type="SUPFAM" id="SSF50156">
    <property type="entry name" value="PDZ domain-like"/>
    <property type="match status" value="1"/>
</dbReference>
<dbReference type="GO" id="GO:0030288">
    <property type="term" value="C:outer membrane-bounded periplasmic space"/>
    <property type="evidence" value="ECO:0007669"/>
    <property type="project" value="TreeGrafter"/>
</dbReference>
<dbReference type="PANTHER" id="PTHR32060:SF30">
    <property type="entry name" value="CARBOXY-TERMINAL PROCESSING PROTEASE CTPA"/>
    <property type="match status" value="1"/>
</dbReference>
<keyword evidence="3" id="KW-0378">Hydrolase</keyword>
<protein>
    <recommendedName>
        <fullName evidence="5">PDZ domain-containing protein</fullName>
    </recommendedName>
</protein>
<dbReference type="GO" id="GO:0008236">
    <property type="term" value="F:serine-type peptidase activity"/>
    <property type="evidence" value="ECO:0007669"/>
    <property type="project" value="UniProtKB-KW"/>
</dbReference>
<dbReference type="SMART" id="SM00228">
    <property type="entry name" value="PDZ"/>
    <property type="match status" value="1"/>
</dbReference>
<dbReference type="CDD" id="cd07560">
    <property type="entry name" value="Peptidase_S41_CPP"/>
    <property type="match status" value="1"/>
</dbReference>
<dbReference type="GO" id="GO:0006508">
    <property type="term" value="P:proteolysis"/>
    <property type="evidence" value="ECO:0007669"/>
    <property type="project" value="UniProtKB-KW"/>
</dbReference>
<dbReference type="AlphaFoldDB" id="A0A382ELB6"/>
<dbReference type="InterPro" id="IPR041489">
    <property type="entry name" value="PDZ_6"/>
</dbReference>
<name>A0A382ELB6_9ZZZZ</name>
<dbReference type="InterPro" id="IPR036034">
    <property type="entry name" value="PDZ_sf"/>
</dbReference>
<feature type="non-terminal residue" evidence="6">
    <location>
        <position position="372"/>
    </location>
</feature>
<reference evidence="6" key="1">
    <citation type="submission" date="2018-05" db="EMBL/GenBank/DDBJ databases">
        <authorList>
            <person name="Lanie J.A."/>
            <person name="Ng W.-L."/>
            <person name="Kazmierczak K.M."/>
            <person name="Andrzejewski T.M."/>
            <person name="Davidsen T.M."/>
            <person name="Wayne K.J."/>
            <person name="Tettelin H."/>
            <person name="Glass J.I."/>
            <person name="Rusch D."/>
            <person name="Podicherti R."/>
            <person name="Tsui H.-C.T."/>
            <person name="Winkler M.E."/>
        </authorList>
    </citation>
    <scope>NUCLEOTIDE SEQUENCE</scope>
</reference>
<keyword evidence="4" id="KW-0720">Serine protease</keyword>
<evidence type="ECO:0000256" key="4">
    <source>
        <dbReference type="ARBA" id="ARBA00022825"/>
    </source>
</evidence>
<feature type="domain" description="PDZ" evidence="5">
    <location>
        <begin position="87"/>
        <end position="155"/>
    </location>
</feature>
<dbReference type="InterPro" id="IPR029045">
    <property type="entry name" value="ClpP/crotonase-like_dom_sf"/>
</dbReference>
<dbReference type="Gene3D" id="2.30.42.10">
    <property type="match status" value="1"/>
</dbReference>